<evidence type="ECO:0000256" key="1">
    <source>
        <dbReference type="ARBA" id="ARBA00001936"/>
    </source>
</evidence>
<comment type="cofactor">
    <cofactor evidence="1">
        <name>Mn(2+)</name>
        <dbReference type="ChEBI" id="CHEBI:29035"/>
    </cofactor>
</comment>
<evidence type="ECO:0000256" key="6">
    <source>
        <dbReference type="ARBA" id="ARBA00022692"/>
    </source>
</evidence>
<dbReference type="Gene3D" id="1.20.120.1760">
    <property type="match status" value="1"/>
</dbReference>
<evidence type="ECO:0000256" key="12">
    <source>
        <dbReference type="RuleBase" id="RU003750"/>
    </source>
</evidence>
<dbReference type="GO" id="GO:0005737">
    <property type="term" value="C:cytoplasm"/>
    <property type="evidence" value="ECO:0007669"/>
    <property type="project" value="UniProtKB-ARBA"/>
</dbReference>
<dbReference type="PROSITE" id="PS00379">
    <property type="entry name" value="CDP_ALCOHOL_P_TRANSF"/>
    <property type="match status" value="1"/>
</dbReference>
<dbReference type="AlphaFoldDB" id="A0AAW1Q301"/>
<proteinExistence type="inferred from homology"/>
<dbReference type="GO" id="GO:0008444">
    <property type="term" value="F:CDP-diacylglycerol-glycerol-3-phosphate 3-phosphatidyltransferase activity"/>
    <property type="evidence" value="ECO:0007669"/>
    <property type="project" value="InterPro"/>
</dbReference>
<evidence type="ECO:0000256" key="11">
    <source>
        <dbReference type="ARBA" id="ARBA00023264"/>
    </source>
</evidence>
<keyword evidence="5 12" id="KW-0808">Transferase</keyword>
<feature type="transmembrane region" description="Helical" evidence="13">
    <location>
        <begin position="211"/>
        <end position="232"/>
    </location>
</feature>
<evidence type="ECO:0000256" key="13">
    <source>
        <dbReference type="SAM" id="Phobius"/>
    </source>
</evidence>
<name>A0AAW1Q301_9CHLO</name>
<dbReference type="GO" id="GO:0045995">
    <property type="term" value="P:regulation of embryonic development"/>
    <property type="evidence" value="ECO:0007669"/>
    <property type="project" value="UniProtKB-ARBA"/>
</dbReference>
<dbReference type="InterPro" id="IPR043130">
    <property type="entry name" value="CDP-OH_PTrfase_TM_dom"/>
</dbReference>
<dbReference type="Pfam" id="PF01066">
    <property type="entry name" value="CDP-OH_P_transf"/>
    <property type="match status" value="1"/>
</dbReference>
<protein>
    <recommendedName>
        <fullName evidence="16">CDP-diacylglycerol--glycerol-3-phosphate 3-phosphatidyltransferase</fullName>
    </recommendedName>
</protein>
<dbReference type="NCBIfam" id="TIGR00560">
    <property type="entry name" value="pgsA"/>
    <property type="match status" value="1"/>
</dbReference>
<keyword evidence="15" id="KW-1185">Reference proteome</keyword>
<dbReference type="GO" id="GO:0006655">
    <property type="term" value="P:phosphatidylglycerol biosynthetic process"/>
    <property type="evidence" value="ECO:0007669"/>
    <property type="project" value="UniProtKB-ARBA"/>
</dbReference>
<keyword evidence="4" id="KW-0444">Lipid biosynthesis</keyword>
<accession>A0AAW1Q301</accession>
<dbReference type="InterPro" id="IPR004570">
    <property type="entry name" value="Phosphatidylglycerol_P_synth"/>
</dbReference>
<feature type="transmembrane region" description="Helical" evidence="13">
    <location>
        <begin position="77"/>
        <end position="98"/>
    </location>
</feature>
<evidence type="ECO:0000313" key="14">
    <source>
        <dbReference type="EMBL" id="KAK9816708.1"/>
    </source>
</evidence>
<feature type="transmembrane region" description="Helical" evidence="13">
    <location>
        <begin position="48"/>
        <end position="71"/>
    </location>
</feature>
<dbReference type="PANTHER" id="PTHR14269">
    <property type="entry name" value="CDP-DIACYLGLYCEROL--GLYCEROL-3-PHOSPHATE 3-PHOSPHATIDYLTRANSFERASE-RELATED"/>
    <property type="match status" value="1"/>
</dbReference>
<keyword evidence="8" id="KW-0443">Lipid metabolism</keyword>
<dbReference type="InterPro" id="IPR050324">
    <property type="entry name" value="CDP-alcohol_PTase-I"/>
</dbReference>
<keyword evidence="7 13" id="KW-1133">Transmembrane helix</keyword>
<dbReference type="GO" id="GO:0030145">
    <property type="term" value="F:manganese ion binding"/>
    <property type="evidence" value="ECO:0007669"/>
    <property type="project" value="UniProtKB-ARBA"/>
</dbReference>
<sequence length="243" mass="26353">MLGKARQDLNAACRQHSTRWHRCWRCRAEVKSPEVVVPVDGKTTKEKLLTLPTVLTLARVAAIPLLVVVWYSQSSNTAWITSALFVAASLTDFLDGYLARKMGVTLAFGAFLDPVADKLMVATVLVLLSTHPLAGGPWAGNAWLVPLMASAIIGREITMSALREWAASLGDEAHKAVAVSAWGKWKTASQMVSLSLLLFCSQGGSGQLTELAGVTGPPLLCIAAFLTVYSLAEYFRALWRFMF</sequence>
<evidence type="ECO:0000256" key="5">
    <source>
        <dbReference type="ARBA" id="ARBA00022679"/>
    </source>
</evidence>
<organism evidence="14 15">
    <name type="scientific">[Myrmecia] bisecta</name>
    <dbReference type="NCBI Taxonomy" id="41462"/>
    <lineage>
        <taxon>Eukaryota</taxon>
        <taxon>Viridiplantae</taxon>
        <taxon>Chlorophyta</taxon>
        <taxon>core chlorophytes</taxon>
        <taxon>Trebouxiophyceae</taxon>
        <taxon>Trebouxiales</taxon>
        <taxon>Trebouxiaceae</taxon>
        <taxon>Myrmecia</taxon>
    </lineage>
</organism>
<evidence type="ECO:0000256" key="3">
    <source>
        <dbReference type="ARBA" id="ARBA00010441"/>
    </source>
</evidence>
<evidence type="ECO:0000313" key="15">
    <source>
        <dbReference type="Proteomes" id="UP001489004"/>
    </source>
</evidence>
<gene>
    <name evidence="14" type="ORF">WJX72_004036</name>
</gene>
<dbReference type="GO" id="GO:0016020">
    <property type="term" value="C:membrane"/>
    <property type="evidence" value="ECO:0007669"/>
    <property type="project" value="UniProtKB-SubCell"/>
</dbReference>
<evidence type="ECO:0000256" key="10">
    <source>
        <dbReference type="ARBA" id="ARBA00023209"/>
    </source>
</evidence>
<comment type="similarity">
    <text evidence="3 12">Belongs to the CDP-alcohol phosphatidyltransferase class-I family.</text>
</comment>
<evidence type="ECO:0000256" key="8">
    <source>
        <dbReference type="ARBA" id="ARBA00023098"/>
    </source>
</evidence>
<keyword evidence="10" id="KW-0594">Phospholipid biosynthesis</keyword>
<evidence type="ECO:0000256" key="9">
    <source>
        <dbReference type="ARBA" id="ARBA00023136"/>
    </source>
</evidence>
<dbReference type="InterPro" id="IPR048254">
    <property type="entry name" value="CDP_ALCOHOL_P_TRANSF_CS"/>
</dbReference>
<keyword evidence="6 13" id="KW-0812">Transmembrane</keyword>
<reference evidence="14 15" key="1">
    <citation type="journal article" date="2024" name="Nat. Commun.">
        <title>Phylogenomics reveals the evolutionary origins of lichenization in chlorophyte algae.</title>
        <authorList>
            <person name="Puginier C."/>
            <person name="Libourel C."/>
            <person name="Otte J."/>
            <person name="Skaloud P."/>
            <person name="Haon M."/>
            <person name="Grisel S."/>
            <person name="Petersen M."/>
            <person name="Berrin J.G."/>
            <person name="Delaux P.M."/>
            <person name="Dal Grande F."/>
            <person name="Keller J."/>
        </authorList>
    </citation>
    <scope>NUCLEOTIDE SEQUENCE [LARGE SCALE GENOMIC DNA]</scope>
    <source>
        <strain evidence="14 15">SAG 2043</strain>
    </source>
</reference>
<evidence type="ECO:0000256" key="7">
    <source>
        <dbReference type="ARBA" id="ARBA00022989"/>
    </source>
</evidence>
<keyword evidence="9 13" id="KW-0472">Membrane</keyword>
<dbReference type="EMBL" id="JALJOR010000005">
    <property type="protein sequence ID" value="KAK9816708.1"/>
    <property type="molecule type" value="Genomic_DNA"/>
</dbReference>
<evidence type="ECO:0000256" key="2">
    <source>
        <dbReference type="ARBA" id="ARBA00004141"/>
    </source>
</evidence>
<comment type="caution">
    <text evidence="14">The sequence shown here is derived from an EMBL/GenBank/DDBJ whole genome shotgun (WGS) entry which is preliminary data.</text>
</comment>
<dbReference type="InterPro" id="IPR000462">
    <property type="entry name" value="CDP-OH_P_trans"/>
</dbReference>
<evidence type="ECO:0000256" key="4">
    <source>
        <dbReference type="ARBA" id="ARBA00022516"/>
    </source>
</evidence>
<dbReference type="Proteomes" id="UP001489004">
    <property type="component" value="Unassembled WGS sequence"/>
</dbReference>
<keyword evidence="11" id="KW-1208">Phospholipid metabolism</keyword>
<evidence type="ECO:0008006" key="16">
    <source>
        <dbReference type="Google" id="ProtNLM"/>
    </source>
</evidence>
<comment type="subcellular location">
    <subcellularLocation>
        <location evidence="2">Membrane</location>
        <topology evidence="2">Multi-pass membrane protein</topology>
    </subcellularLocation>
</comment>
<dbReference type="FunFam" id="1.20.120.1760:FF:000008">
    <property type="entry name" value="CDP-diacylglycerol--glycerol-3-phosphate 3-phosphatidyltransferase 2"/>
    <property type="match status" value="1"/>
</dbReference>
<dbReference type="PANTHER" id="PTHR14269:SF62">
    <property type="entry name" value="CDP-DIACYLGLYCEROL--GLYCEROL-3-PHOSPHATE 3-PHOSPHATIDYLTRANSFERASE 1, CHLOROPLASTIC"/>
    <property type="match status" value="1"/>
</dbReference>